<proteinExistence type="predicted"/>
<name>A0ABY6INJ2_9HYPH</name>
<sequence>MNKPIEKTAFTDAHLGVEAEPLKALTAAQFAALGAGDIVFRKQMDAGELAEFIPQAAMAPAEQRLELLMSADGAPVLIADSEEAIMDWIDGHEVQLATLH</sequence>
<accession>A0ABY6INJ2</accession>
<evidence type="ECO:0000313" key="2">
    <source>
        <dbReference type="Proteomes" id="UP001163882"/>
    </source>
</evidence>
<dbReference type="EMBL" id="CP107716">
    <property type="protein sequence ID" value="UYQ72182.1"/>
    <property type="molecule type" value="Genomic_DNA"/>
</dbReference>
<dbReference type="Proteomes" id="UP001163882">
    <property type="component" value="Chromosome"/>
</dbReference>
<dbReference type="RefSeq" id="WP_264225822.1">
    <property type="nucleotide sequence ID" value="NZ_CP107716.1"/>
</dbReference>
<evidence type="ECO:0000313" key="1">
    <source>
        <dbReference type="EMBL" id="UYQ72182.1"/>
    </source>
</evidence>
<keyword evidence="2" id="KW-1185">Reference proteome</keyword>
<protein>
    <submittedName>
        <fullName evidence="1">DUF1150 domain-containing protein</fullName>
    </submittedName>
</protein>
<dbReference type="Pfam" id="PF06620">
    <property type="entry name" value="DUF1150"/>
    <property type="match status" value="1"/>
</dbReference>
<reference evidence="1" key="1">
    <citation type="submission" date="2022-10" db="EMBL/GenBank/DDBJ databases">
        <title>YIM 151497 complete genome.</title>
        <authorList>
            <person name="Chen X."/>
        </authorList>
    </citation>
    <scope>NUCLEOTIDE SEQUENCE</scope>
    <source>
        <strain evidence="1">YIM 151497</strain>
    </source>
</reference>
<organism evidence="1 2">
    <name type="scientific">Pelagibacterium flavum</name>
    <dbReference type="NCBI Taxonomy" id="2984530"/>
    <lineage>
        <taxon>Bacteria</taxon>
        <taxon>Pseudomonadati</taxon>
        <taxon>Pseudomonadota</taxon>
        <taxon>Alphaproteobacteria</taxon>
        <taxon>Hyphomicrobiales</taxon>
        <taxon>Devosiaceae</taxon>
        <taxon>Pelagibacterium</taxon>
    </lineage>
</organism>
<dbReference type="InterPro" id="IPR009531">
    <property type="entry name" value="DUF1150"/>
</dbReference>
<gene>
    <name evidence="1" type="ORF">OF122_19460</name>
</gene>